<dbReference type="RefSeq" id="WP_015282163.1">
    <property type="nucleotide sequence ID" value="NC_019940.1"/>
</dbReference>
<dbReference type="KEGG" id="tmb:Thimo_3366"/>
<dbReference type="InterPro" id="IPR000644">
    <property type="entry name" value="CBS_dom"/>
</dbReference>
<sequence>MSAQETELTDEDVLDAMRRIPGYLDISTEDFRAIYRLAQAHASERLFRQLRAGALMRTQVAPLRPDMPAGEAARALVAQSCKGLPVVDDAGQVVGILTETDLLRCLGVGSYLELLFDAVEHIPVVEEHCGERSVTEVMTAPAITVRAQDGFTAMMRAFRRHPGRTMPVVDADGHFLGMLLRKDFLHACHIEDEA</sequence>
<protein>
    <submittedName>
        <fullName evidence="4">CBS-domain-containing membrane protein</fullName>
    </submittedName>
</protein>
<proteinExistence type="predicted"/>
<feature type="domain" description="CBS" evidence="3">
    <location>
        <begin position="138"/>
        <end position="194"/>
    </location>
</feature>
<dbReference type="EMBL" id="CP003051">
    <property type="protein sequence ID" value="AGA92036.1"/>
    <property type="molecule type" value="Genomic_DNA"/>
</dbReference>
<dbReference type="InterPro" id="IPR051257">
    <property type="entry name" value="Diverse_CBS-Domain"/>
</dbReference>
<evidence type="ECO:0000313" key="5">
    <source>
        <dbReference type="Proteomes" id="UP000010816"/>
    </source>
</evidence>
<dbReference type="eggNOG" id="COG3448">
    <property type="taxonomic scope" value="Bacteria"/>
</dbReference>
<dbReference type="HOGENOM" id="CLU_040681_9_0_6"/>
<dbReference type="SMART" id="SM00116">
    <property type="entry name" value="CBS"/>
    <property type="match status" value="2"/>
</dbReference>
<organism evidence="4 5">
    <name type="scientific">Thioflavicoccus mobilis 8321</name>
    <dbReference type="NCBI Taxonomy" id="765912"/>
    <lineage>
        <taxon>Bacteria</taxon>
        <taxon>Pseudomonadati</taxon>
        <taxon>Pseudomonadota</taxon>
        <taxon>Gammaproteobacteria</taxon>
        <taxon>Chromatiales</taxon>
        <taxon>Chromatiaceae</taxon>
        <taxon>Thioflavicoccus</taxon>
    </lineage>
</organism>
<name>L0H1F4_9GAMM</name>
<evidence type="ECO:0000256" key="1">
    <source>
        <dbReference type="ARBA" id="ARBA00023122"/>
    </source>
</evidence>
<dbReference type="PANTHER" id="PTHR43080">
    <property type="entry name" value="CBS DOMAIN-CONTAINING PROTEIN CBSX3, MITOCHONDRIAL"/>
    <property type="match status" value="1"/>
</dbReference>
<dbReference type="Proteomes" id="UP000010816">
    <property type="component" value="Chromosome"/>
</dbReference>
<reference evidence="4 5" key="1">
    <citation type="submission" date="2011-09" db="EMBL/GenBank/DDBJ databases">
        <title>Complete sequence of chromosome of Thioflavicoccus mobilis 8321.</title>
        <authorList>
            <consortium name="US DOE Joint Genome Institute"/>
            <person name="Lucas S."/>
            <person name="Han J."/>
            <person name="Lapidus A."/>
            <person name="Cheng J.-F."/>
            <person name="Goodwin L."/>
            <person name="Pitluck S."/>
            <person name="Peters L."/>
            <person name="Ovchinnikova G."/>
            <person name="Lu M."/>
            <person name="Detter J.C."/>
            <person name="Han C."/>
            <person name="Tapia R."/>
            <person name="Land M."/>
            <person name="Hauser L."/>
            <person name="Kyrpides N."/>
            <person name="Ivanova N."/>
            <person name="Pagani I."/>
            <person name="Vogl K."/>
            <person name="Liu Z."/>
            <person name="Imhoff J."/>
            <person name="Thiel V."/>
            <person name="Frigaard N.-U."/>
            <person name="Bryant D."/>
            <person name="Woyke T."/>
        </authorList>
    </citation>
    <scope>NUCLEOTIDE SEQUENCE [LARGE SCALE GENOMIC DNA]</scope>
    <source>
        <strain evidence="4 5">8321</strain>
    </source>
</reference>
<dbReference type="OrthoDB" id="9790355at2"/>
<dbReference type="STRING" id="765912.Thimo_3366"/>
<dbReference type="InterPro" id="IPR046342">
    <property type="entry name" value="CBS_dom_sf"/>
</dbReference>
<accession>L0H1F4</accession>
<evidence type="ECO:0000259" key="3">
    <source>
        <dbReference type="PROSITE" id="PS51371"/>
    </source>
</evidence>
<dbReference type="SUPFAM" id="SSF54631">
    <property type="entry name" value="CBS-domain pair"/>
    <property type="match status" value="1"/>
</dbReference>
<keyword evidence="1 2" id="KW-0129">CBS domain</keyword>
<dbReference type="AlphaFoldDB" id="L0H1F4"/>
<keyword evidence="5" id="KW-1185">Reference proteome</keyword>
<evidence type="ECO:0000313" key="4">
    <source>
        <dbReference type="EMBL" id="AGA92036.1"/>
    </source>
</evidence>
<dbReference type="Gene3D" id="3.10.580.10">
    <property type="entry name" value="CBS-domain"/>
    <property type="match status" value="2"/>
</dbReference>
<dbReference type="PANTHER" id="PTHR43080:SF2">
    <property type="entry name" value="CBS DOMAIN-CONTAINING PROTEIN"/>
    <property type="match status" value="1"/>
</dbReference>
<gene>
    <name evidence="4" type="ORF">Thimo_3366</name>
</gene>
<feature type="domain" description="CBS" evidence="3">
    <location>
        <begin position="56"/>
        <end position="114"/>
    </location>
</feature>
<evidence type="ECO:0000256" key="2">
    <source>
        <dbReference type="PROSITE-ProRule" id="PRU00703"/>
    </source>
</evidence>
<dbReference type="PROSITE" id="PS51371">
    <property type="entry name" value="CBS"/>
    <property type="match status" value="2"/>
</dbReference>
<dbReference type="Pfam" id="PF00571">
    <property type="entry name" value="CBS"/>
    <property type="match status" value="2"/>
</dbReference>